<evidence type="ECO:0000256" key="4">
    <source>
        <dbReference type="ARBA" id="ARBA00022989"/>
    </source>
</evidence>
<evidence type="ECO:0000313" key="7">
    <source>
        <dbReference type="EMBL" id="HIR48305.1"/>
    </source>
</evidence>
<dbReference type="GO" id="GO:0005886">
    <property type="term" value="C:plasma membrane"/>
    <property type="evidence" value="ECO:0007669"/>
    <property type="project" value="UniProtKB-SubCell"/>
</dbReference>
<feature type="transmembrane region" description="Helical" evidence="6">
    <location>
        <begin position="330"/>
        <end position="350"/>
    </location>
</feature>
<comment type="subcellular location">
    <subcellularLocation>
        <location evidence="1">Cell membrane</location>
        <topology evidence="1">Multi-pass membrane protein</topology>
    </subcellularLocation>
</comment>
<evidence type="ECO:0000256" key="5">
    <source>
        <dbReference type="ARBA" id="ARBA00023136"/>
    </source>
</evidence>
<keyword evidence="4 6" id="KW-1133">Transmembrane helix</keyword>
<evidence type="ECO:0000256" key="6">
    <source>
        <dbReference type="SAM" id="Phobius"/>
    </source>
</evidence>
<organism evidence="7 8">
    <name type="scientific">Candidatus Caccousia avicola</name>
    <dbReference type="NCBI Taxonomy" id="2840721"/>
    <lineage>
        <taxon>Bacteria</taxon>
        <taxon>Bacillati</taxon>
        <taxon>Bacillota</taxon>
        <taxon>Clostridia</taxon>
        <taxon>Eubacteriales</taxon>
        <taxon>Oscillospiraceae</taxon>
        <taxon>Oscillospiraceae incertae sedis</taxon>
        <taxon>Candidatus Caccousia</taxon>
    </lineage>
</organism>
<keyword evidence="3 6" id="KW-0812">Transmembrane</keyword>
<dbReference type="PANTHER" id="PTHR30250">
    <property type="entry name" value="PST FAMILY PREDICTED COLANIC ACID TRANSPORTER"/>
    <property type="match status" value="1"/>
</dbReference>
<reference evidence="7" key="2">
    <citation type="journal article" date="2021" name="PeerJ">
        <title>Extensive microbial diversity within the chicken gut microbiome revealed by metagenomics and culture.</title>
        <authorList>
            <person name="Gilroy R."/>
            <person name="Ravi A."/>
            <person name="Getino M."/>
            <person name="Pursley I."/>
            <person name="Horton D.L."/>
            <person name="Alikhan N.F."/>
            <person name="Baker D."/>
            <person name="Gharbi K."/>
            <person name="Hall N."/>
            <person name="Watson M."/>
            <person name="Adriaenssens E.M."/>
            <person name="Foster-Nyarko E."/>
            <person name="Jarju S."/>
            <person name="Secka A."/>
            <person name="Antonio M."/>
            <person name="Oren A."/>
            <person name="Chaudhuri R.R."/>
            <person name="La Ragione R."/>
            <person name="Hildebrand F."/>
            <person name="Pallen M.J."/>
        </authorList>
    </citation>
    <scope>NUCLEOTIDE SEQUENCE</scope>
    <source>
        <strain evidence="7">ChiSxjej1B13-7958</strain>
    </source>
</reference>
<evidence type="ECO:0000313" key="8">
    <source>
        <dbReference type="Proteomes" id="UP000824242"/>
    </source>
</evidence>
<dbReference type="AlphaFoldDB" id="A0A9D1AQG8"/>
<dbReference type="InterPro" id="IPR050833">
    <property type="entry name" value="Poly_Biosynth_Transport"/>
</dbReference>
<dbReference type="InterPro" id="IPR002797">
    <property type="entry name" value="Polysacc_synth"/>
</dbReference>
<accession>A0A9D1AQG8</accession>
<dbReference type="PANTHER" id="PTHR30250:SF11">
    <property type="entry name" value="O-ANTIGEN TRANSPORTER-RELATED"/>
    <property type="match status" value="1"/>
</dbReference>
<keyword evidence="5 6" id="KW-0472">Membrane</keyword>
<reference evidence="7" key="1">
    <citation type="submission" date="2020-10" db="EMBL/GenBank/DDBJ databases">
        <authorList>
            <person name="Gilroy R."/>
        </authorList>
    </citation>
    <scope>NUCLEOTIDE SEQUENCE</scope>
    <source>
        <strain evidence="7">ChiSxjej1B13-7958</strain>
    </source>
</reference>
<evidence type="ECO:0000256" key="2">
    <source>
        <dbReference type="ARBA" id="ARBA00022475"/>
    </source>
</evidence>
<feature type="transmembrane region" description="Helical" evidence="6">
    <location>
        <begin position="51"/>
        <end position="73"/>
    </location>
</feature>
<feature type="transmembrane region" description="Helical" evidence="6">
    <location>
        <begin position="362"/>
        <end position="382"/>
    </location>
</feature>
<evidence type="ECO:0000256" key="3">
    <source>
        <dbReference type="ARBA" id="ARBA00022692"/>
    </source>
</evidence>
<feature type="transmembrane region" description="Helical" evidence="6">
    <location>
        <begin position="116"/>
        <end position="139"/>
    </location>
</feature>
<proteinExistence type="predicted"/>
<sequence length="441" mass="48122">MKEQGKKTGVLQDALSTFGTNAFGAVLALISSFCIMPVLDPGESGLITQNQMVGSALFTLLSFSVNSSIIYYVSRCKLKNVVRSIKRVTVVLTVLIALVGVLVVLILRDSYFADTALLYCVCAVAYGVFSFVSNIFLAILRGENKFRTYNLINLMQRVLTTLFSLTVFIWPTAAVIVSGSIFILLLSIIMAWRSIRRDVSYAQSPPAPENDREIGSGELLRYSLKSHVSNVLTFTNTNVSSIILKANNGLTDFGVFTKAYTIVQQIWILPDAVSMVIMSRIAAMTDTKDKTKLATLSCKLVTYITLICLPLVVLLAKIFIPILFPKYVDCIQPLTILTVGSFFITYAKVLANSIAAYGKPELNIISTAVGVVFNLGLSLVLIPHFLVAGAAIATSLSLTAQGITSIIIFCVYTKTPFYRLVLPTRDEISLAAGLLKRGKRT</sequence>
<dbReference type="EMBL" id="DVGZ01000128">
    <property type="protein sequence ID" value="HIR48305.1"/>
    <property type="molecule type" value="Genomic_DNA"/>
</dbReference>
<dbReference type="Pfam" id="PF01943">
    <property type="entry name" value="Polysacc_synt"/>
    <property type="match status" value="1"/>
</dbReference>
<comment type="caution">
    <text evidence="7">The sequence shown here is derived from an EMBL/GenBank/DDBJ whole genome shotgun (WGS) entry which is preliminary data.</text>
</comment>
<evidence type="ECO:0000256" key="1">
    <source>
        <dbReference type="ARBA" id="ARBA00004651"/>
    </source>
</evidence>
<feature type="transmembrane region" description="Helical" evidence="6">
    <location>
        <begin position="85"/>
        <end position="104"/>
    </location>
</feature>
<dbReference type="Proteomes" id="UP000824242">
    <property type="component" value="Unassembled WGS sequence"/>
</dbReference>
<name>A0A9D1AQG8_9FIRM</name>
<keyword evidence="2" id="KW-1003">Cell membrane</keyword>
<feature type="transmembrane region" description="Helical" evidence="6">
    <location>
        <begin position="388"/>
        <end position="412"/>
    </location>
</feature>
<feature type="transmembrane region" description="Helical" evidence="6">
    <location>
        <begin position="21"/>
        <end position="39"/>
    </location>
</feature>
<feature type="transmembrane region" description="Helical" evidence="6">
    <location>
        <begin position="176"/>
        <end position="195"/>
    </location>
</feature>
<gene>
    <name evidence="7" type="ORF">IAB89_11755</name>
</gene>
<feature type="transmembrane region" description="Helical" evidence="6">
    <location>
        <begin position="300"/>
        <end position="324"/>
    </location>
</feature>
<protein>
    <submittedName>
        <fullName evidence="7">Polysaccharide biosynthesis C-terminal domain-containing protein</fullName>
    </submittedName>
</protein>